<organism evidence="1 2">
    <name type="scientific">Pseudogemmobacter faecipullorum</name>
    <dbReference type="NCBI Taxonomy" id="2755041"/>
    <lineage>
        <taxon>Bacteria</taxon>
        <taxon>Pseudomonadati</taxon>
        <taxon>Pseudomonadota</taxon>
        <taxon>Alphaproteobacteria</taxon>
        <taxon>Rhodobacterales</taxon>
        <taxon>Paracoccaceae</taxon>
        <taxon>Pseudogemmobacter</taxon>
    </lineage>
</organism>
<gene>
    <name evidence="1" type="ORF">H0485_06145</name>
</gene>
<evidence type="ECO:0000313" key="1">
    <source>
        <dbReference type="EMBL" id="MCB5409582.1"/>
    </source>
</evidence>
<evidence type="ECO:0000313" key="2">
    <source>
        <dbReference type="Proteomes" id="UP001198571"/>
    </source>
</evidence>
<dbReference type="EMBL" id="JACDXX010000004">
    <property type="protein sequence ID" value="MCB5409582.1"/>
    <property type="molecule type" value="Genomic_DNA"/>
</dbReference>
<name>A0ABS8CJK2_9RHOB</name>
<dbReference type="Proteomes" id="UP001198571">
    <property type="component" value="Unassembled WGS sequence"/>
</dbReference>
<proteinExistence type="predicted"/>
<sequence>MTLETIEELLARAGQALIGGDPDALVRLSHEIEAALPALQHSEPGERLVRLQESAARARDLALAALQGLTAAKTRQAISGSSVFYGQNGRRQKLGAASQSGHHRA</sequence>
<keyword evidence="2" id="KW-1185">Reference proteome</keyword>
<comment type="caution">
    <text evidence="1">The sequence shown here is derived from an EMBL/GenBank/DDBJ whole genome shotgun (WGS) entry which is preliminary data.</text>
</comment>
<accession>A0ABS8CJK2</accession>
<reference evidence="1 2" key="1">
    <citation type="submission" date="2020-07" db="EMBL/GenBank/DDBJ databases">
        <title>Pseudogemmobacter sp. nov., isolated from poultry manure in Taiwan.</title>
        <authorList>
            <person name="Lin S.-Y."/>
            <person name="Tang Y.-S."/>
            <person name="Young C.-C."/>
        </authorList>
    </citation>
    <scope>NUCLEOTIDE SEQUENCE [LARGE SCALE GENOMIC DNA]</scope>
    <source>
        <strain evidence="1 2">CC-YST710</strain>
    </source>
</reference>
<dbReference type="RefSeq" id="WP_226934488.1">
    <property type="nucleotide sequence ID" value="NZ_JACDXX010000004.1"/>
</dbReference>
<protein>
    <recommendedName>
        <fullName evidence="3">Flagellar protein FlgN</fullName>
    </recommendedName>
</protein>
<evidence type="ECO:0008006" key="3">
    <source>
        <dbReference type="Google" id="ProtNLM"/>
    </source>
</evidence>